<protein>
    <recommendedName>
        <fullName evidence="7">Major facilitator superfamily (MFS) profile domain-containing protein</fullName>
    </recommendedName>
</protein>
<dbReference type="EMBL" id="LMAZ01000007">
    <property type="protein sequence ID" value="RGP53226.1"/>
    <property type="molecule type" value="Genomic_DNA"/>
</dbReference>
<feature type="transmembrane region" description="Helical" evidence="6">
    <location>
        <begin position="118"/>
        <end position="139"/>
    </location>
</feature>
<feature type="transmembrane region" description="Helical" evidence="6">
    <location>
        <begin position="64"/>
        <end position="85"/>
    </location>
</feature>
<dbReference type="PROSITE" id="PS50850">
    <property type="entry name" value="MFS"/>
    <property type="match status" value="1"/>
</dbReference>
<evidence type="ECO:0000313" key="8">
    <source>
        <dbReference type="EMBL" id="RGP53226.1"/>
    </source>
</evidence>
<dbReference type="PANTHER" id="PTHR23505:SF79">
    <property type="entry name" value="PROTEIN SPINSTER"/>
    <property type="match status" value="1"/>
</dbReference>
<keyword evidence="4 6" id="KW-1133">Transmembrane helix</keyword>
<feature type="transmembrane region" description="Helical" evidence="6">
    <location>
        <begin position="151"/>
        <end position="179"/>
    </location>
</feature>
<reference evidence="8 9" key="1">
    <citation type="journal article" date="2018" name="Syst. Appl. Microbiol.">
        <title>Pseudomonas gallaeciensis sp. nov., isolated from crude-oil-contaminated intertidal sand samples after the Prestige oil spill.</title>
        <authorList>
            <person name="Mulet M."/>
            <person name="Sanchez D."/>
            <person name="Rodriguez A.C."/>
            <person name="Nogales B."/>
            <person name="Bosch R."/>
            <person name="Busquets A."/>
            <person name="Gomila M."/>
            <person name="Lalucat J."/>
            <person name="Garcia-Valdes E."/>
        </authorList>
    </citation>
    <scope>NUCLEOTIDE SEQUENCE [LARGE SCALE GENOMIC DNA]</scope>
    <source>
        <strain evidence="8 9">V113</strain>
    </source>
</reference>
<dbReference type="Gene3D" id="1.20.1250.20">
    <property type="entry name" value="MFS general substrate transporter like domains"/>
    <property type="match status" value="1"/>
</dbReference>
<dbReference type="Pfam" id="PF07690">
    <property type="entry name" value="MFS_1"/>
    <property type="match status" value="1"/>
</dbReference>
<feature type="transmembrane region" description="Helical" evidence="6">
    <location>
        <begin position="92"/>
        <end position="112"/>
    </location>
</feature>
<feature type="transmembrane region" description="Helical" evidence="6">
    <location>
        <begin position="25"/>
        <end position="44"/>
    </location>
</feature>
<keyword evidence="5 6" id="KW-0472">Membrane</keyword>
<evidence type="ECO:0000256" key="5">
    <source>
        <dbReference type="ARBA" id="ARBA00023136"/>
    </source>
</evidence>
<dbReference type="AlphaFoldDB" id="A0A395QZB9"/>
<feature type="transmembrane region" description="Helical" evidence="6">
    <location>
        <begin position="384"/>
        <end position="411"/>
    </location>
</feature>
<gene>
    <name evidence="8" type="ORF">ASB58_16755</name>
</gene>
<dbReference type="OrthoDB" id="6057322at2"/>
<dbReference type="GO" id="GO:0016020">
    <property type="term" value="C:membrane"/>
    <property type="evidence" value="ECO:0007669"/>
    <property type="project" value="UniProtKB-SubCell"/>
</dbReference>
<feature type="transmembrane region" description="Helical" evidence="6">
    <location>
        <begin position="349"/>
        <end position="372"/>
    </location>
</feature>
<feature type="transmembrane region" description="Helical" evidence="6">
    <location>
        <begin position="417"/>
        <end position="436"/>
    </location>
</feature>
<evidence type="ECO:0000313" key="9">
    <source>
        <dbReference type="Proteomes" id="UP000265411"/>
    </source>
</evidence>
<evidence type="ECO:0000256" key="3">
    <source>
        <dbReference type="ARBA" id="ARBA00022692"/>
    </source>
</evidence>
<feature type="transmembrane region" description="Helical" evidence="6">
    <location>
        <begin position="251"/>
        <end position="272"/>
    </location>
</feature>
<dbReference type="RefSeq" id="WP_088276337.1">
    <property type="nucleotide sequence ID" value="NZ_LMAZ01000007.1"/>
</dbReference>
<dbReference type="InterPro" id="IPR011701">
    <property type="entry name" value="MFS"/>
</dbReference>
<dbReference type="InterPro" id="IPR036259">
    <property type="entry name" value="MFS_trans_sf"/>
</dbReference>
<evidence type="ECO:0000256" key="2">
    <source>
        <dbReference type="ARBA" id="ARBA00022448"/>
    </source>
</evidence>
<dbReference type="SUPFAM" id="SSF103473">
    <property type="entry name" value="MFS general substrate transporter"/>
    <property type="match status" value="1"/>
</dbReference>
<comment type="caution">
    <text evidence="8">The sequence shown here is derived from an EMBL/GenBank/DDBJ whole genome shotgun (WGS) entry which is preliminary data.</text>
</comment>
<sequence length="468" mass="49443">MPNSTVLQSTALEEQMLTSSRRANYALMVLLLAYVFSIMDRQILTLLVGPIQQALGVNDAWMGMLHGFTFAAFYSLVGLPIARLIDRGNRRLIMAIGIGLWCMATAAGGLATDFWHLMVSRIGVAAGEAVLLPGAVSLISDLFAPSKRDRALGVFGAGGPVGAGIGLFATGLVLGFFTAHPLTLPYLGTLAPWQATLMSIGLPGLLLLLLMMGVPEPRERRKKVSAPFQNSGKGVPLTEVAAYLKLNRRTIGSVVLASGCYYAAVYGSSAWVPSYLVRQFGWTYAEAGTVMGLMMCICAPLGVLGASWYGGFLRQRGKPDGNLRVAFIASLALPLLASFVLLAPSSTAALPFLALTAGIWTCLFGVGPAMMVEITPAPMRGQAIALFTGVLNLLGAGIGPVMVGVITDYLFGDPLAIRYSILIVTLGACSLAALLYRSGFSGYQRTVQQANTWSPISAHNTRATLAAD</sequence>
<evidence type="ECO:0000256" key="4">
    <source>
        <dbReference type="ARBA" id="ARBA00022989"/>
    </source>
</evidence>
<evidence type="ECO:0000256" key="6">
    <source>
        <dbReference type="SAM" id="Phobius"/>
    </source>
</evidence>
<feature type="transmembrane region" description="Helical" evidence="6">
    <location>
        <begin position="191"/>
        <end position="214"/>
    </location>
</feature>
<evidence type="ECO:0000256" key="1">
    <source>
        <dbReference type="ARBA" id="ARBA00004141"/>
    </source>
</evidence>
<feature type="transmembrane region" description="Helical" evidence="6">
    <location>
        <begin position="325"/>
        <end position="343"/>
    </location>
</feature>
<organism evidence="8 9">
    <name type="scientific">Pseudomonas abyssi</name>
    <dbReference type="NCBI Taxonomy" id="170540"/>
    <lineage>
        <taxon>Bacteria</taxon>
        <taxon>Pseudomonadati</taxon>
        <taxon>Pseudomonadota</taxon>
        <taxon>Gammaproteobacteria</taxon>
        <taxon>Pseudomonadales</taxon>
        <taxon>Pseudomonadaceae</taxon>
        <taxon>Pseudomonas</taxon>
    </lineage>
</organism>
<evidence type="ECO:0000259" key="7">
    <source>
        <dbReference type="PROSITE" id="PS50850"/>
    </source>
</evidence>
<feature type="domain" description="Major facilitator superfamily (MFS) profile" evidence="7">
    <location>
        <begin position="26"/>
        <end position="445"/>
    </location>
</feature>
<dbReference type="PANTHER" id="PTHR23505">
    <property type="entry name" value="SPINSTER"/>
    <property type="match status" value="1"/>
</dbReference>
<dbReference type="Proteomes" id="UP000265411">
    <property type="component" value="Unassembled WGS sequence"/>
</dbReference>
<dbReference type="InterPro" id="IPR044770">
    <property type="entry name" value="MFS_spinster-like"/>
</dbReference>
<proteinExistence type="predicted"/>
<name>A0A395QZB9_9PSED</name>
<feature type="transmembrane region" description="Helical" evidence="6">
    <location>
        <begin position="292"/>
        <end position="313"/>
    </location>
</feature>
<comment type="subcellular location">
    <subcellularLocation>
        <location evidence="1">Membrane</location>
        <topology evidence="1">Multi-pass membrane protein</topology>
    </subcellularLocation>
</comment>
<dbReference type="InterPro" id="IPR020846">
    <property type="entry name" value="MFS_dom"/>
</dbReference>
<keyword evidence="2" id="KW-0813">Transport</keyword>
<keyword evidence="3 6" id="KW-0812">Transmembrane</keyword>
<keyword evidence="9" id="KW-1185">Reference proteome</keyword>
<accession>A0A395QZB9</accession>
<dbReference type="GO" id="GO:0022857">
    <property type="term" value="F:transmembrane transporter activity"/>
    <property type="evidence" value="ECO:0007669"/>
    <property type="project" value="InterPro"/>
</dbReference>